<dbReference type="Proteomes" id="UP000599074">
    <property type="component" value="Unassembled WGS sequence"/>
</dbReference>
<protein>
    <submittedName>
        <fullName evidence="4">Uncharacterized protein</fullName>
    </submittedName>
</protein>
<dbReference type="SUPFAM" id="SSF63829">
    <property type="entry name" value="Calcium-dependent phosphotriesterase"/>
    <property type="match status" value="1"/>
</dbReference>
<proteinExistence type="predicted"/>
<evidence type="ECO:0000256" key="3">
    <source>
        <dbReference type="SAM" id="SignalP"/>
    </source>
</evidence>
<keyword evidence="3" id="KW-0732">Signal</keyword>
<keyword evidence="2" id="KW-0472">Membrane</keyword>
<feature type="chain" id="PRO_5035220335" evidence="3">
    <location>
        <begin position="25"/>
        <end position="494"/>
    </location>
</feature>
<evidence type="ECO:0000256" key="1">
    <source>
        <dbReference type="SAM" id="MobiDB-lite"/>
    </source>
</evidence>
<accession>A0A8J3X129</accession>
<feature type="transmembrane region" description="Helical" evidence="2">
    <location>
        <begin position="338"/>
        <end position="360"/>
    </location>
</feature>
<feature type="compositionally biased region" description="Gly residues" evidence="1">
    <location>
        <begin position="381"/>
        <end position="393"/>
    </location>
</feature>
<keyword evidence="2" id="KW-1133">Transmembrane helix</keyword>
<feature type="signal peptide" evidence="3">
    <location>
        <begin position="1"/>
        <end position="24"/>
    </location>
</feature>
<gene>
    <name evidence="4" type="ORF">Pme01_01350</name>
</gene>
<evidence type="ECO:0000313" key="4">
    <source>
        <dbReference type="EMBL" id="GII20538.1"/>
    </source>
</evidence>
<keyword evidence="5" id="KW-1185">Reference proteome</keyword>
<keyword evidence="2" id="KW-0812">Transmembrane</keyword>
<name>A0A8J3X129_9ACTN</name>
<feature type="region of interest" description="Disordered" evidence="1">
    <location>
        <begin position="371"/>
        <end position="494"/>
    </location>
</feature>
<dbReference type="EMBL" id="BOON01000001">
    <property type="protein sequence ID" value="GII20538.1"/>
    <property type="molecule type" value="Genomic_DNA"/>
</dbReference>
<evidence type="ECO:0000256" key="2">
    <source>
        <dbReference type="SAM" id="Phobius"/>
    </source>
</evidence>
<sequence>MRRVGLVAAGVWVAVFGLVTPAVAEPSPTAAATGAGGENVCTLTDSRLTGLTGLVALDDGGYAAVNSVPDQQAGMRIFYLDSKCKLSRSVPYGNNPARDPQDLAVASDGALWVADTGDNTSNKAERRDTIALWRVPPGGGNPVIHRLSYPDGAHDARAVLFGPDDTPVIVTKESSGTAAIYQPSEPLQANNRQGVPLKKVGTWQPKRTNTPNFLSVTGRVLVTGAARSPDRKRIALRTYSDAYEWDVPDGDVVKALTTGKPRLTTLTGADGQGEANGEALAYSADGKSFLTTSGQAGIKIQRYKPASTPAEAVPVAGSQADKPADTRSWFQKFSLSDLVYIVAGVGVLGLLLAVIGVIGIRRSRKARRAAAAEAGPAETPGKGGGGPQKGGGGPRPPAPNAPPAFPDAGPPAFPDPRRQQGRVVVGPPAPPPVDPRAGGRRRPHPGQGPADGGRVYGGRPHPQAGYEQPGFDRRTGPQQYSQPGYHPDYGDGRY</sequence>
<organism evidence="4 5">
    <name type="scientific">Planosporangium mesophilum</name>
    <dbReference type="NCBI Taxonomy" id="689768"/>
    <lineage>
        <taxon>Bacteria</taxon>
        <taxon>Bacillati</taxon>
        <taxon>Actinomycetota</taxon>
        <taxon>Actinomycetes</taxon>
        <taxon>Micromonosporales</taxon>
        <taxon>Micromonosporaceae</taxon>
        <taxon>Planosporangium</taxon>
    </lineage>
</organism>
<reference evidence="4" key="1">
    <citation type="submission" date="2021-01" db="EMBL/GenBank/DDBJ databases">
        <title>Whole genome shotgun sequence of Planosporangium mesophilum NBRC 109066.</title>
        <authorList>
            <person name="Komaki H."/>
            <person name="Tamura T."/>
        </authorList>
    </citation>
    <scope>NUCLEOTIDE SEQUENCE</scope>
    <source>
        <strain evidence="4">NBRC 109066</strain>
    </source>
</reference>
<comment type="caution">
    <text evidence="4">The sequence shown here is derived from an EMBL/GenBank/DDBJ whole genome shotgun (WGS) entry which is preliminary data.</text>
</comment>
<feature type="compositionally biased region" description="Pro residues" evidence="1">
    <location>
        <begin position="394"/>
        <end position="414"/>
    </location>
</feature>
<dbReference type="AlphaFoldDB" id="A0A8J3X129"/>
<feature type="compositionally biased region" description="Low complexity" evidence="1">
    <location>
        <begin position="371"/>
        <end position="380"/>
    </location>
</feature>
<evidence type="ECO:0000313" key="5">
    <source>
        <dbReference type="Proteomes" id="UP000599074"/>
    </source>
</evidence>
<dbReference type="RefSeq" id="WP_168113167.1">
    <property type="nucleotide sequence ID" value="NZ_BOON01000001.1"/>
</dbReference>